<dbReference type="AlphaFoldDB" id="A0A841CPK4"/>
<organism evidence="1 2">
    <name type="scientific">Saccharothrix tamanrassetensis</name>
    <dbReference type="NCBI Taxonomy" id="1051531"/>
    <lineage>
        <taxon>Bacteria</taxon>
        <taxon>Bacillati</taxon>
        <taxon>Actinomycetota</taxon>
        <taxon>Actinomycetes</taxon>
        <taxon>Pseudonocardiales</taxon>
        <taxon>Pseudonocardiaceae</taxon>
        <taxon>Saccharothrix</taxon>
    </lineage>
</organism>
<keyword evidence="2" id="KW-1185">Reference proteome</keyword>
<dbReference type="EMBL" id="JACHJN010000007">
    <property type="protein sequence ID" value="MBB5957925.1"/>
    <property type="molecule type" value="Genomic_DNA"/>
</dbReference>
<gene>
    <name evidence="1" type="ORF">FHS29_004533</name>
</gene>
<protein>
    <submittedName>
        <fullName evidence="1">Uncharacterized protein</fullName>
    </submittedName>
</protein>
<evidence type="ECO:0000313" key="1">
    <source>
        <dbReference type="EMBL" id="MBB5957925.1"/>
    </source>
</evidence>
<sequence>MSTAQLVLIPFYRMIRLRDVDNDADVGGAEAIGAANRDGYASTGYELFVTCAQDLEPVTLTVTITTTPVEPAMFELECPSGHLVFGAPTGQHGDLLAPGGPGVYTGHLVSTPDECRITLWRTGDVEDDYWGEDDL</sequence>
<dbReference type="RefSeq" id="WP_184693468.1">
    <property type="nucleotide sequence ID" value="NZ_JACHJN010000007.1"/>
</dbReference>
<reference evidence="1 2" key="1">
    <citation type="submission" date="2020-08" db="EMBL/GenBank/DDBJ databases">
        <title>Genomic Encyclopedia of Type Strains, Phase III (KMG-III): the genomes of soil and plant-associated and newly described type strains.</title>
        <authorList>
            <person name="Whitman W."/>
        </authorList>
    </citation>
    <scope>NUCLEOTIDE SEQUENCE [LARGE SCALE GENOMIC DNA]</scope>
    <source>
        <strain evidence="1 2">CECT 8640</strain>
    </source>
</reference>
<comment type="caution">
    <text evidence="1">The sequence shown here is derived from an EMBL/GenBank/DDBJ whole genome shotgun (WGS) entry which is preliminary data.</text>
</comment>
<proteinExistence type="predicted"/>
<name>A0A841CPK4_9PSEU</name>
<evidence type="ECO:0000313" key="2">
    <source>
        <dbReference type="Proteomes" id="UP000547510"/>
    </source>
</evidence>
<dbReference type="Proteomes" id="UP000547510">
    <property type="component" value="Unassembled WGS sequence"/>
</dbReference>
<accession>A0A841CPK4</accession>